<keyword evidence="3" id="KW-1185">Reference proteome</keyword>
<protein>
    <submittedName>
        <fullName evidence="2">Uncharacterized protein</fullName>
    </submittedName>
</protein>
<evidence type="ECO:0000313" key="3">
    <source>
        <dbReference type="Proteomes" id="UP001231924"/>
    </source>
</evidence>
<dbReference type="EMBL" id="JASVWF010000007">
    <property type="protein sequence ID" value="MDL5159429.1"/>
    <property type="molecule type" value="Genomic_DNA"/>
</dbReference>
<dbReference type="RefSeq" id="WP_286056023.1">
    <property type="nucleotide sequence ID" value="NZ_JASVWF010000007.1"/>
</dbReference>
<proteinExistence type="predicted"/>
<organism evidence="2 3">
    <name type="scientific">Actinomycetospora termitidis</name>
    <dbReference type="NCBI Taxonomy" id="3053470"/>
    <lineage>
        <taxon>Bacteria</taxon>
        <taxon>Bacillati</taxon>
        <taxon>Actinomycetota</taxon>
        <taxon>Actinomycetes</taxon>
        <taxon>Pseudonocardiales</taxon>
        <taxon>Pseudonocardiaceae</taxon>
        <taxon>Actinomycetospora</taxon>
    </lineage>
</organism>
<feature type="region of interest" description="Disordered" evidence="1">
    <location>
        <begin position="1"/>
        <end position="21"/>
    </location>
</feature>
<name>A0ABT7MFI6_9PSEU</name>
<comment type="caution">
    <text evidence="2">The sequence shown here is derived from an EMBL/GenBank/DDBJ whole genome shotgun (WGS) entry which is preliminary data.</text>
</comment>
<evidence type="ECO:0000313" key="2">
    <source>
        <dbReference type="EMBL" id="MDL5159429.1"/>
    </source>
</evidence>
<evidence type="ECO:0000256" key="1">
    <source>
        <dbReference type="SAM" id="MobiDB-lite"/>
    </source>
</evidence>
<gene>
    <name evidence="2" type="ORF">QRT03_25910</name>
</gene>
<accession>A0ABT7MFI6</accession>
<reference evidence="2 3" key="1">
    <citation type="submission" date="2023-06" db="EMBL/GenBank/DDBJ databases">
        <title>Actinomycetospora Odt1-22.</title>
        <authorList>
            <person name="Supong K."/>
        </authorList>
    </citation>
    <scope>NUCLEOTIDE SEQUENCE [LARGE SCALE GENOMIC DNA]</scope>
    <source>
        <strain evidence="2 3">Odt1-22</strain>
    </source>
</reference>
<dbReference type="Proteomes" id="UP001231924">
    <property type="component" value="Unassembled WGS sequence"/>
</dbReference>
<sequence length="63" mass="6725">MPTVPLHGGPHDEGSVDVELDPSGRLPTVVACLDADARSVEYVLDEDGVAYSYRGFVTPEGEH</sequence>